<gene>
    <name evidence="1" type="primary">sbnB</name>
    <name evidence="1" type="ORF">EYC87_06730</name>
</gene>
<protein>
    <submittedName>
        <fullName evidence="1">2,3-diaminopropionate biosynthesis protein SbnB</fullName>
    </submittedName>
</protein>
<dbReference type="InterPro" id="IPR023866">
    <property type="entry name" value="SbnB"/>
</dbReference>
<dbReference type="SUPFAM" id="SSF51735">
    <property type="entry name" value="NAD(P)-binding Rossmann-fold domains"/>
    <property type="match status" value="1"/>
</dbReference>
<dbReference type="Gene3D" id="3.30.1780.10">
    <property type="entry name" value="ornithine cyclodeaminase, domain 1"/>
    <property type="match status" value="1"/>
</dbReference>
<dbReference type="RefSeq" id="WP_279252215.1">
    <property type="nucleotide sequence ID" value="NZ_SHNP01000002.1"/>
</dbReference>
<evidence type="ECO:0000313" key="1">
    <source>
        <dbReference type="EMBL" id="MCX2973281.1"/>
    </source>
</evidence>
<dbReference type="InterPro" id="IPR003462">
    <property type="entry name" value="ODC_Mu_crystall"/>
</dbReference>
<dbReference type="PANTHER" id="PTHR13812">
    <property type="entry name" value="KETIMINE REDUCTASE MU-CRYSTALLIN"/>
    <property type="match status" value="1"/>
</dbReference>
<reference evidence="1" key="1">
    <citation type="submission" date="2019-02" db="EMBL/GenBank/DDBJ databases">
        <authorList>
            <person name="Li S.-H."/>
        </authorList>
    </citation>
    <scope>NUCLEOTIDE SEQUENCE</scope>
    <source>
        <strain evidence="1">IMCC8485</strain>
    </source>
</reference>
<comment type="caution">
    <text evidence="1">The sequence shown here is derived from an EMBL/GenBank/DDBJ whole genome shotgun (WGS) entry which is preliminary data.</text>
</comment>
<dbReference type="PANTHER" id="PTHR13812:SF19">
    <property type="entry name" value="KETIMINE REDUCTASE MU-CRYSTALLIN"/>
    <property type="match status" value="1"/>
</dbReference>
<accession>A0ABT3STH4</accession>
<dbReference type="Gene3D" id="3.40.50.720">
    <property type="entry name" value="NAD(P)-binding Rossmann-like Domain"/>
    <property type="match status" value="1"/>
</dbReference>
<dbReference type="InterPro" id="IPR023401">
    <property type="entry name" value="ODC_N"/>
</dbReference>
<dbReference type="Pfam" id="PF02423">
    <property type="entry name" value="OCD_Mu_crystall"/>
    <property type="match status" value="1"/>
</dbReference>
<name>A0ABT3STH4_9GAMM</name>
<keyword evidence="2" id="KW-1185">Reference proteome</keyword>
<proteinExistence type="predicted"/>
<dbReference type="EMBL" id="SHNP01000002">
    <property type="protein sequence ID" value="MCX2973281.1"/>
    <property type="molecule type" value="Genomic_DNA"/>
</dbReference>
<sequence>MTSSTLFLSQNDLIAAGATDIDLIGSVLTQAFRLHTEQDFTAPPSSFLKRSDCPHVADRIIGLSAHVGGEFNMEGIKWVASSHVNPDHGLPRANAVIILNDPIHRLPVAIMEGGLISAMRTAVVQGLAAKYLARPDAQTVGLVGAGRIGALTLWTLSQWFPHISDYRVFDVSAERARAFQEHMERQGVNVSIVKSFQAALAPADIGITATTESTPYVTADEFKSGSLFMNVSLMDPQFDFVMAADKVIVDDWEQCVHSDRVLARMHREGLLDRASIHGEFGEVVCGSIAGREHPDERIFWNPFGLAIEDIAVASVLYERSLARPLGQSIQLVDQEWDVLF</sequence>
<dbReference type="Proteomes" id="UP001143307">
    <property type="component" value="Unassembled WGS sequence"/>
</dbReference>
<organism evidence="1 2">
    <name type="scientific">Candidatus Seongchinamella marina</name>
    <dbReference type="NCBI Taxonomy" id="2518990"/>
    <lineage>
        <taxon>Bacteria</taxon>
        <taxon>Pseudomonadati</taxon>
        <taxon>Pseudomonadota</taxon>
        <taxon>Gammaproteobacteria</taxon>
        <taxon>Cellvibrionales</taxon>
        <taxon>Halieaceae</taxon>
        <taxon>Seongchinamella</taxon>
    </lineage>
</organism>
<dbReference type="PIRSF" id="PIRSF001439">
    <property type="entry name" value="CryM"/>
    <property type="match status" value="1"/>
</dbReference>
<dbReference type="NCBIfam" id="TIGR03944">
    <property type="entry name" value="dehyd_SbnB_fam"/>
    <property type="match status" value="1"/>
</dbReference>
<dbReference type="InterPro" id="IPR036291">
    <property type="entry name" value="NAD(P)-bd_dom_sf"/>
</dbReference>
<evidence type="ECO:0000313" key="2">
    <source>
        <dbReference type="Proteomes" id="UP001143307"/>
    </source>
</evidence>